<gene>
    <name evidence="2" type="primary">SET6</name>
    <name evidence="2" type="ORF">CAAN4_B07096</name>
</gene>
<keyword evidence="2" id="KW-0489">Methyltransferase</keyword>
<dbReference type="SMART" id="SM00317">
    <property type="entry name" value="SET"/>
    <property type="match status" value="1"/>
</dbReference>
<dbReference type="InterPro" id="IPR001214">
    <property type="entry name" value="SET_dom"/>
</dbReference>
<evidence type="ECO:0000313" key="3">
    <source>
        <dbReference type="Proteomes" id="UP001497600"/>
    </source>
</evidence>
<name>A0ABP0E7I7_9ASCO</name>
<dbReference type="SUPFAM" id="SSF82199">
    <property type="entry name" value="SET domain"/>
    <property type="match status" value="1"/>
</dbReference>
<protein>
    <submittedName>
        <fullName evidence="2">Potential protein lysine methyltransferase Set6p</fullName>
    </submittedName>
</protein>
<dbReference type="EMBL" id="OZ004254">
    <property type="protein sequence ID" value="CAK7896849.1"/>
    <property type="molecule type" value="Genomic_DNA"/>
</dbReference>
<evidence type="ECO:0000313" key="2">
    <source>
        <dbReference type="EMBL" id="CAK7896849.1"/>
    </source>
</evidence>
<dbReference type="InterPro" id="IPR050869">
    <property type="entry name" value="H3K4_H4K5_MeTrfase"/>
</dbReference>
<sequence>MTVSQDKMLVLSPLFEVKKTPYGGRGCYALAPIAKGSEVLCCKAPLSSSILRSFKKEVCSWCFHYENGSNLKHRAPGVPNNFYFCSAQCADSFVRWDELAVYRSCIDSVEEQYLRVQKKKPTSNVDSSADSSAVTAESVECSWLEVNRWEERLPQKPTKRMNLIPYVDENELLEIKYAVGVLYEMYKRHSKQQDPTGEDSDPEAHPQDENFLSFDLLQSDELLKLQKYPALVESYTRVYQFMRLTVAAELQPLLCTATFRDIIGKNLSNAFGIWSLDAGDKEFFGYSVYPTASYFNHSCCPNLVKTRKGRSLHFTTMEDIPAGAEMYICYGNSGEEDQTVRQKELDEWHFQCQCGKCLSEAQ</sequence>
<keyword evidence="3" id="KW-1185">Reference proteome</keyword>
<dbReference type="GO" id="GO:0032259">
    <property type="term" value="P:methylation"/>
    <property type="evidence" value="ECO:0007669"/>
    <property type="project" value="UniProtKB-KW"/>
</dbReference>
<evidence type="ECO:0000259" key="1">
    <source>
        <dbReference type="PROSITE" id="PS50280"/>
    </source>
</evidence>
<keyword evidence="2" id="KW-0808">Transferase</keyword>
<feature type="domain" description="SET" evidence="1">
    <location>
        <begin position="13"/>
        <end position="331"/>
    </location>
</feature>
<dbReference type="PROSITE" id="PS50280">
    <property type="entry name" value="SET"/>
    <property type="match status" value="1"/>
</dbReference>
<accession>A0ABP0E7I7</accession>
<reference evidence="2 3" key="1">
    <citation type="submission" date="2024-01" db="EMBL/GenBank/DDBJ databases">
        <authorList>
            <consortium name="Genoscope - CEA"/>
            <person name="William W."/>
        </authorList>
    </citation>
    <scope>NUCLEOTIDE SEQUENCE [LARGE SCALE GENOMIC DNA]</scope>
    <source>
        <strain evidence="2 3">29B2s-10</strain>
    </source>
</reference>
<dbReference type="GO" id="GO:0008168">
    <property type="term" value="F:methyltransferase activity"/>
    <property type="evidence" value="ECO:0007669"/>
    <property type="project" value="UniProtKB-KW"/>
</dbReference>
<dbReference type="Pfam" id="PF00856">
    <property type="entry name" value="SET"/>
    <property type="match status" value="1"/>
</dbReference>
<dbReference type="InterPro" id="IPR046341">
    <property type="entry name" value="SET_dom_sf"/>
</dbReference>
<dbReference type="Proteomes" id="UP001497600">
    <property type="component" value="Chromosome B"/>
</dbReference>
<dbReference type="Gene3D" id="2.170.270.10">
    <property type="entry name" value="SET domain"/>
    <property type="match status" value="1"/>
</dbReference>
<dbReference type="PANTHER" id="PTHR12197">
    <property type="entry name" value="HISTONE-LYSINE N-METHYLTRANSFERASE SMYD"/>
    <property type="match status" value="1"/>
</dbReference>
<organism evidence="2 3">
    <name type="scientific">[Candida] anglica</name>
    <dbReference type="NCBI Taxonomy" id="148631"/>
    <lineage>
        <taxon>Eukaryota</taxon>
        <taxon>Fungi</taxon>
        <taxon>Dikarya</taxon>
        <taxon>Ascomycota</taxon>
        <taxon>Saccharomycotina</taxon>
        <taxon>Pichiomycetes</taxon>
        <taxon>Debaryomycetaceae</taxon>
        <taxon>Kurtzmaniella</taxon>
    </lineage>
</organism>
<dbReference type="CDD" id="cd20071">
    <property type="entry name" value="SET_SMYD"/>
    <property type="match status" value="1"/>
</dbReference>
<dbReference type="PANTHER" id="PTHR12197:SF294">
    <property type="entry name" value="POTENTIAL PROTEIN LYSINE METHYLTRANSFERASE SET6"/>
    <property type="match status" value="1"/>
</dbReference>
<proteinExistence type="predicted"/>